<reference evidence="1 2" key="1">
    <citation type="submission" date="2017-02" db="EMBL/GenBank/DDBJ databases">
        <title>Chromobacterium haemolyticum H5244.</title>
        <authorList>
            <person name="Gulvik C.A."/>
        </authorList>
    </citation>
    <scope>NUCLEOTIDE SEQUENCE [LARGE SCALE GENOMIC DNA]</scope>
    <source>
        <strain evidence="1 2">H5244</strain>
    </source>
</reference>
<evidence type="ECO:0000313" key="1">
    <source>
        <dbReference type="EMBL" id="OQS31214.1"/>
    </source>
</evidence>
<sequence length="124" mass="14302">MKKISKSDCPESLNFYLESNPDEKWETFKDEEREGFKDVQKTIRNDQGGICAYCENKMEIFHGKGKDDFRIEHFHPKKRPPLPPPNWGLDWNNLLGVCTGGSERYVGNTSLFTAPDFSCDVPKQ</sequence>
<accession>A0A1W0C8Z6</accession>
<evidence type="ECO:0000313" key="2">
    <source>
        <dbReference type="Proteomes" id="UP000192721"/>
    </source>
</evidence>
<proteinExistence type="predicted"/>
<organism evidence="1 2">
    <name type="scientific">Chromobacterium haemolyticum</name>
    <dbReference type="NCBI Taxonomy" id="394935"/>
    <lineage>
        <taxon>Bacteria</taxon>
        <taxon>Pseudomonadati</taxon>
        <taxon>Pseudomonadota</taxon>
        <taxon>Betaproteobacteria</taxon>
        <taxon>Neisseriales</taxon>
        <taxon>Chromobacteriaceae</taxon>
        <taxon>Chromobacterium</taxon>
    </lineage>
</organism>
<dbReference type="EMBL" id="MUKV01000069">
    <property type="protein sequence ID" value="OQS31214.1"/>
    <property type="molecule type" value="Genomic_DNA"/>
</dbReference>
<dbReference type="Gene3D" id="1.10.30.50">
    <property type="match status" value="1"/>
</dbReference>
<protein>
    <submittedName>
        <fullName evidence="1">TIGR02646 family protein</fullName>
    </submittedName>
</protein>
<name>A0A1W0C8Z6_9NEIS</name>
<dbReference type="Proteomes" id="UP000192721">
    <property type="component" value="Unassembled WGS sequence"/>
</dbReference>
<dbReference type="NCBIfam" id="TIGR02646">
    <property type="entry name" value="retron system putative HNH endonuclease"/>
    <property type="match status" value="1"/>
</dbReference>
<comment type="caution">
    <text evidence="1">The sequence shown here is derived from an EMBL/GenBank/DDBJ whole genome shotgun (WGS) entry which is preliminary data.</text>
</comment>
<gene>
    <name evidence="1" type="ORF">B0T45_23150</name>
</gene>
<dbReference type="AlphaFoldDB" id="A0A1W0C8Z6"/>
<dbReference type="InterPro" id="IPR013467">
    <property type="entry name" value="HNH78-like"/>
</dbReference>